<dbReference type="SUPFAM" id="SSF53756">
    <property type="entry name" value="UDP-Glycosyltransferase/glycogen phosphorylase"/>
    <property type="match status" value="1"/>
</dbReference>
<organism evidence="12 13">
    <name type="scientific">Marinobacter nanhaiticus D15-8W</name>
    <dbReference type="NCBI Taxonomy" id="626887"/>
    <lineage>
        <taxon>Bacteria</taxon>
        <taxon>Pseudomonadati</taxon>
        <taxon>Pseudomonadota</taxon>
        <taxon>Gammaproteobacteria</taxon>
        <taxon>Pseudomonadales</taxon>
        <taxon>Marinobacteraceae</taxon>
        <taxon>Marinobacter</taxon>
    </lineage>
</organism>
<dbReference type="GO" id="GO:0009245">
    <property type="term" value="P:lipid A biosynthetic process"/>
    <property type="evidence" value="ECO:0007669"/>
    <property type="project" value="UniProtKB-UniRule"/>
</dbReference>
<dbReference type="HAMAP" id="MF_00392">
    <property type="entry name" value="LpxB"/>
    <property type="match status" value="1"/>
</dbReference>
<comment type="similarity">
    <text evidence="2 11">Belongs to the LpxB family.</text>
</comment>
<dbReference type="Gene3D" id="3.40.50.2000">
    <property type="entry name" value="Glycogen Phosphorylase B"/>
    <property type="match status" value="1"/>
</dbReference>
<dbReference type="eggNOG" id="COG0763">
    <property type="taxonomic scope" value="Bacteria"/>
</dbReference>
<evidence type="ECO:0000256" key="6">
    <source>
        <dbReference type="ARBA" id="ARBA00022556"/>
    </source>
</evidence>
<comment type="caution">
    <text evidence="12">The sequence shown here is derived from an EMBL/GenBank/DDBJ whole genome shotgun (WGS) entry which is preliminary data.</text>
</comment>
<dbReference type="PATRIC" id="fig|626887.3.peg.3739"/>
<comment type="function">
    <text evidence="1 11">Condensation of UDP-2,3-diacylglucosamine and 2,3-diacylglucosamine-1-phosphate to form lipid A disaccharide, a precursor of lipid A, a phosphorylated glycolipid that anchors the lipopolysaccharide to the outer membrane of the cell.</text>
</comment>
<dbReference type="PANTHER" id="PTHR30372:SF4">
    <property type="entry name" value="LIPID-A-DISACCHARIDE SYNTHASE, MITOCHONDRIAL-RELATED"/>
    <property type="match status" value="1"/>
</dbReference>
<dbReference type="STRING" id="626887.J057_18680"/>
<proteinExistence type="inferred from homology"/>
<evidence type="ECO:0000256" key="4">
    <source>
        <dbReference type="ARBA" id="ARBA00020902"/>
    </source>
</evidence>
<comment type="pathway">
    <text evidence="11">Bacterial outer membrane biogenesis; LPS lipid A biosynthesis.</text>
</comment>
<dbReference type="NCBIfam" id="TIGR00215">
    <property type="entry name" value="lpxB"/>
    <property type="match status" value="1"/>
</dbReference>
<name>N6VTG1_9GAMM</name>
<evidence type="ECO:0000313" key="12">
    <source>
        <dbReference type="EMBL" id="ENO13450.2"/>
    </source>
</evidence>
<sequence length="385" mass="42470">MSERLVTIGIVAGEASGDILGAGLIHALRQRYPNARFVGIGGEEMKASGFHSLVPMERLSVMGLVEVLKHIRELVSIRHRVRDYFLSTPPDIVIGIDSPDFTIGLELQLREAGIRTAHYVSPTVWAWRRKRIFKIARAVDMMLTLFPFEARFYEEHSVPVTFVGHPLADAVPLHTDTDGARKALEIEGEGPVLAILPGSRQGEVERLGGLFLATAHWLQSRRSDVQLVIPCVNPARLRQVQAIIDAEAVKLPVKLVLGRSREVMAAADVVLLASGTATLEAMLLKKPMVVGYRLNSFTYFLASKLVKVPYVALPNLLARKELVPERLQDEATPEALGQAVLERLESKNQVEELKGAFTELHEQLRRNASQRAAEALVPLIEGNSG</sequence>
<dbReference type="InterPro" id="IPR003835">
    <property type="entry name" value="Glyco_trans_19"/>
</dbReference>
<reference evidence="12 13" key="1">
    <citation type="journal article" date="2013" name="Genome Announc.">
        <title>Genome Sequence of the Polycyclic Aromatic Hydrocarbon-Degrading Bacterium Strain Marinobacter nanhaiticus D15-8WT.</title>
        <authorList>
            <person name="Cui Z."/>
            <person name="Gao W."/>
            <person name="Li Q."/>
            <person name="Xu G."/>
            <person name="Zheng L."/>
        </authorList>
    </citation>
    <scope>NUCLEOTIDE SEQUENCE [LARGE SCALE GENOMIC DNA]</scope>
    <source>
        <strain evidence="12 13">D15-8W</strain>
    </source>
</reference>
<keyword evidence="5 11" id="KW-0444">Lipid biosynthesis</keyword>
<dbReference type="EC" id="2.4.1.182" evidence="3 11"/>
<keyword evidence="8 11" id="KW-0808">Transferase</keyword>
<dbReference type="PANTHER" id="PTHR30372">
    <property type="entry name" value="LIPID-A-DISACCHARIDE SYNTHASE"/>
    <property type="match status" value="1"/>
</dbReference>
<evidence type="ECO:0000256" key="1">
    <source>
        <dbReference type="ARBA" id="ARBA00002056"/>
    </source>
</evidence>
<dbReference type="UniPathway" id="UPA00973"/>
<evidence type="ECO:0000256" key="9">
    <source>
        <dbReference type="ARBA" id="ARBA00023098"/>
    </source>
</evidence>
<gene>
    <name evidence="11" type="primary">lpxB</name>
    <name evidence="12" type="ORF">J057_18680</name>
</gene>
<dbReference type="GO" id="GO:0005543">
    <property type="term" value="F:phospholipid binding"/>
    <property type="evidence" value="ECO:0007669"/>
    <property type="project" value="TreeGrafter"/>
</dbReference>
<dbReference type="HOGENOM" id="CLU_036577_3_0_6"/>
<keyword evidence="6 11" id="KW-0441">Lipid A biosynthesis</keyword>
<dbReference type="GO" id="GO:0008915">
    <property type="term" value="F:lipid-A-disaccharide synthase activity"/>
    <property type="evidence" value="ECO:0007669"/>
    <property type="project" value="UniProtKB-UniRule"/>
</dbReference>
<evidence type="ECO:0000256" key="10">
    <source>
        <dbReference type="ARBA" id="ARBA00048975"/>
    </source>
</evidence>
<keyword evidence="7 11" id="KW-0328">Glycosyltransferase</keyword>
<protein>
    <recommendedName>
        <fullName evidence="4 11">Lipid-A-disaccharide synthase</fullName>
        <ecNumber evidence="3 11">2.4.1.182</ecNumber>
    </recommendedName>
</protein>
<comment type="catalytic activity">
    <reaction evidence="10 11">
        <text>a lipid X + a UDP-2-N,3-O-bis[(3R)-3-hydroxyacyl]-alpha-D-glucosamine = a lipid A disaccharide + UDP + H(+)</text>
        <dbReference type="Rhea" id="RHEA:67828"/>
        <dbReference type="ChEBI" id="CHEBI:15378"/>
        <dbReference type="ChEBI" id="CHEBI:58223"/>
        <dbReference type="ChEBI" id="CHEBI:137748"/>
        <dbReference type="ChEBI" id="CHEBI:176338"/>
        <dbReference type="ChEBI" id="CHEBI:176343"/>
        <dbReference type="EC" id="2.4.1.182"/>
    </reaction>
</comment>
<accession>N6VTG1</accession>
<evidence type="ECO:0000256" key="8">
    <source>
        <dbReference type="ARBA" id="ARBA00022679"/>
    </source>
</evidence>
<evidence type="ECO:0000256" key="3">
    <source>
        <dbReference type="ARBA" id="ARBA00012687"/>
    </source>
</evidence>
<dbReference type="GO" id="GO:0016020">
    <property type="term" value="C:membrane"/>
    <property type="evidence" value="ECO:0007669"/>
    <property type="project" value="GOC"/>
</dbReference>
<keyword evidence="13" id="KW-1185">Reference proteome</keyword>
<dbReference type="EMBL" id="APLQ01000014">
    <property type="protein sequence ID" value="ENO13450.2"/>
    <property type="molecule type" value="Genomic_DNA"/>
</dbReference>
<evidence type="ECO:0000256" key="2">
    <source>
        <dbReference type="ARBA" id="ARBA00007868"/>
    </source>
</evidence>
<dbReference type="OrthoDB" id="9801642at2"/>
<evidence type="ECO:0000313" key="13">
    <source>
        <dbReference type="Proteomes" id="UP000013165"/>
    </source>
</evidence>
<dbReference type="Pfam" id="PF02684">
    <property type="entry name" value="LpxB"/>
    <property type="match status" value="1"/>
</dbReference>
<evidence type="ECO:0000256" key="7">
    <source>
        <dbReference type="ARBA" id="ARBA00022676"/>
    </source>
</evidence>
<evidence type="ECO:0000256" key="5">
    <source>
        <dbReference type="ARBA" id="ARBA00022516"/>
    </source>
</evidence>
<dbReference type="AlphaFoldDB" id="N6VTG1"/>
<keyword evidence="9 11" id="KW-0443">Lipid metabolism</keyword>
<evidence type="ECO:0000256" key="11">
    <source>
        <dbReference type="HAMAP-Rule" id="MF_00392"/>
    </source>
</evidence>
<dbReference type="Proteomes" id="UP000013165">
    <property type="component" value="Unassembled WGS sequence"/>
</dbReference>